<sequence>MTSSIKVMARVMITPGREGAFETYAAELSVATRAEEGCFSYHLHRNLNQKGVYVFIEEWASRQAWERHMSGEAIRVFNAQLPPGTIANIEIHPLEQIA</sequence>
<organism evidence="2 3">
    <name type="scientific">Agrobacterium tumefaciens</name>
    <dbReference type="NCBI Taxonomy" id="358"/>
    <lineage>
        <taxon>Bacteria</taxon>
        <taxon>Pseudomonadati</taxon>
        <taxon>Pseudomonadota</taxon>
        <taxon>Alphaproteobacteria</taxon>
        <taxon>Hyphomicrobiales</taxon>
        <taxon>Rhizobiaceae</taxon>
        <taxon>Rhizobium/Agrobacterium group</taxon>
        <taxon>Agrobacterium</taxon>
        <taxon>Agrobacterium tumefaciens complex</taxon>
    </lineage>
</organism>
<dbReference type="Pfam" id="PF03992">
    <property type="entry name" value="ABM"/>
    <property type="match status" value="1"/>
</dbReference>
<evidence type="ECO:0000313" key="3">
    <source>
        <dbReference type="Proteomes" id="UP000298649"/>
    </source>
</evidence>
<dbReference type="AlphaFoldDB" id="A0A4D7YRZ4"/>
<evidence type="ECO:0000313" key="2">
    <source>
        <dbReference type="EMBL" id="QCL97768.1"/>
    </source>
</evidence>
<gene>
    <name evidence="2" type="ORF">CFBP7129_26530</name>
</gene>
<dbReference type="PROSITE" id="PS51725">
    <property type="entry name" value="ABM"/>
    <property type="match status" value="1"/>
</dbReference>
<dbReference type="InterPro" id="IPR050744">
    <property type="entry name" value="AI-2_Isomerase_LsrG"/>
</dbReference>
<dbReference type="InterPro" id="IPR007138">
    <property type="entry name" value="ABM_dom"/>
</dbReference>
<reference evidence="2 3" key="1">
    <citation type="submission" date="2019-04" db="EMBL/GenBank/DDBJ databases">
        <title>Complete genome sequence of Agrobacterium tumefaciens CFBP7129.</title>
        <authorList>
            <person name="Haryono M."/>
            <person name="Lin Y.-C."/>
            <person name="Lai E.-M."/>
            <person name="Kuo C.-H."/>
        </authorList>
    </citation>
    <scope>NUCLEOTIDE SEQUENCE [LARGE SCALE GENOMIC DNA]</scope>
    <source>
        <strain evidence="2 3">CFBP7129</strain>
        <plasmid evidence="3">patcfbp7129a</plasmid>
    </source>
</reference>
<dbReference type="PANTHER" id="PTHR33336">
    <property type="entry name" value="QUINOL MONOOXYGENASE YGIN-RELATED"/>
    <property type="match status" value="1"/>
</dbReference>
<dbReference type="PANTHER" id="PTHR33336:SF3">
    <property type="entry name" value="ABM DOMAIN-CONTAINING PROTEIN"/>
    <property type="match status" value="1"/>
</dbReference>
<protein>
    <submittedName>
        <fullName evidence="2">Antibiotic biosynthesis monooxygenase</fullName>
    </submittedName>
</protein>
<keyword evidence="2" id="KW-0614">Plasmid</keyword>
<dbReference type="RefSeq" id="WP_137006107.1">
    <property type="nucleotide sequence ID" value="NZ_CP039924.1"/>
</dbReference>
<proteinExistence type="predicted"/>
<accession>A0A4D7YRZ4</accession>
<feature type="domain" description="ABM" evidence="1">
    <location>
        <begin position="5"/>
        <end position="94"/>
    </location>
</feature>
<keyword evidence="2" id="KW-0503">Monooxygenase</keyword>
<dbReference type="GO" id="GO:0004497">
    <property type="term" value="F:monooxygenase activity"/>
    <property type="evidence" value="ECO:0007669"/>
    <property type="project" value="UniProtKB-KW"/>
</dbReference>
<dbReference type="EMBL" id="CP039924">
    <property type="protein sequence ID" value="QCL97768.1"/>
    <property type="molecule type" value="Genomic_DNA"/>
</dbReference>
<geneLocation type="plasmid" evidence="3">
    <name>patcfbp7129a</name>
</geneLocation>
<dbReference type="Proteomes" id="UP000298649">
    <property type="component" value="Plasmid pAtCFBP7129a"/>
</dbReference>
<dbReference type="SUPFAM" id="SSF54909">
    <property type="entry name" value="Dimeric alpha+beta barrel"/>
    <property type="match status" value="1"/>
</dbReference>
<name>A0A4D7YRZ4_AGRTU</name>
<evidence type="ECO:0000259" key="1">
    <source>
        <dbReference type="PROSITE" id="PS51725"/>
    </source>
</evidence>
<keyword evidence="2" id="KW-0560">Oxidoreductase</keyword>
<dbReference type="Gene3D" id="3.30.70.100">
    <property type="match status" value="1"/>
</dbReference>
<dbReference type="InterPro" id="IPR011008">
    <property type="entry name" value="Dimeric_a/b-barrel"/>
</dbReference>